<dbReference type="InterPro" id="IPR005135">
    <property type="entry name" value="Endo/exonuclease/phosphatase"/>
</dbReference>
<comment type="similarity">
    <text evidence="1">Belongs to the neutral sphingomyelinase family.</text>
</comment>
<proteinExistence type="inferred from homology"/>
<evidence type="ECO:0000313" key="4">
    <source>
        <dbReference type="Proteomes" id="UP001642484"/>
    </source>
</evidence>
<feature type="domain" description="Endonuclease/exonuclease/phosphatase" evidence="2">
    <location>
        <begin position="91"/>
        <end position="339"/>
    </location>
</feature>
<dbReference type="SUPFAM" id="SSF56219">
    <property type="entry name" value="DNase I-like"/>
    <property type="match status" value="1"/>
</dbReference>
<accession>A0ABP0HM24</accession>
<organism evidence="3 4">
    <name type="scientific">Durusdinium trenchii</name>
    <dbReference type="NCBI Taxonomy" id="1381693"/>
    <lineage>
        <taxon>Eukaryota</taxon>
        <taxon>Sar</taxon>
        <taxon>Alveolata</taxon>
        <taxon>Dinophyceae</taxon>
        <taxon>Suessiales</taxon>
        <taxon>Symbiodiniaceae</taxon>
        <taxon>Durusdinium</taxon>
    </lineage>
</organism>
<dbReference type="Proteomes" id="UP001642484">
    <property type="component" value="Unassembled WGS sequence"/>
</dbReference>
<name>A0ABP0HM24_9DINO</name>
<dbReference type="PANTHER" id="PTHR16320:SF23">
    <property type="entry name" value="SPHINGOMYELINASE C 1"/>
    <property type="match status" value="1"/>
</dbReference>
<reference evidence="3 4" key="1">
    <citation type="submission" date="2024-02" db="EMBL/GenBank/DDBJ databases">
        <authorList>
            <person name="Chen Y."/>
            <person name="Shah S."/>
            <person name="Dougan E. K."/>
            <person name="Thang M."/>
            <person name="Chan C."/>
        </authorList>
    </citation>
    <scope>NUCLEOTIDE SEQUENCE [LARGE SCALE GENOMIC DNA]</scope>
</reference>
<evidence type="ECO:0000313" key="3">
    <source>
        <dbReference type="EMBL" id="CAK8991170.1"/>
    </source>
</evidence>
<gene>
    <name evidence="3" type="ORF">CCMP2556_LOCUS2343</name>
</gene>
<evidence type="ECO:0000256" key="1">
    <source>
        <dbReference type="ARBA" id="ARBA00006335"/>
    </source>
</evidence>
<dbReference type="InterPro" id="IPR038772">
    <property type="entry name" value="Sph/SMPD2-like"/>
</dbReference>
<dbReference type="Pfam" id="PF03372">
    <property type="entry name" value="Exo_endo_phos"/>
    <property type="match status" value="1"/>
</dbReference>
<evidence type="ECO:0000259" key="2">
    <source>
        <dbReference type="Pfam" id="PF03372"/>
    </source>
</evidence>
<comment type="caution">
    <text evidence="3">The sequence shown here is derived from an EMBL/GenBank/DDBJ whole genome shotgun (WGS) entry which is preliminary data.</text>
</comment>
<sequence length="356" mass="40312">MCKLSRGATHLPDTLVDMCISNPQPVRMWSKTVKQRHIASGALLVTGIVAFGPGNFRLSRREGWPAPQRHHESAEQLAATHQRQIAILSQNMWNSFYAGGPQRLERMQAFKEFIQEAPADILVLQEMFTFGLGPLCEKSEAELFQQWMWECGFLYQTSSLATMPFLGQSSGLMICSKKPTFSERHRIFTERRTVTAKGWLEVEVQLSSMDLVILTTHMEHAQTPKWRRVREQQWREVVDRVKELLLEKDSVIVVGDFNVCGQELGIALDGGSEYKSMVASFAQCGLAEVPLTSTLRANEASLQSAPDHVFVTSSLKERLMHWEVLDTRGRNPEIEVSDHLALFAKLNIEGSRPETR</sequence>
<dbReference type="EMBL" id="CAXAMN010000869">
    <property type="protein sequence ID" value="CAK8991170.1"/>
    <property type="molecule type" value="Genomic_DNA"/>
</dbReference>
<dbReference type="InterPro" id="IPR036691">
    <property type="entry name" value="Endo/exonu/phosph_ase_sf"/>
</dbReference>
<protein>
    <recommendedName>
        <fullName evidence="2">Endonuclease/exonuclease/phosphatase domain-containing protein</fullName>
    </recommendedName>
</protein>
<dbReference type="PANTHER" id="PTHR16320">
    <property type="entry name" value="SPHINGOMYELINASE FAMILY MEMBER"/>
    <property type="match status" value="1"/>
</dbReference>
<dbReference type="Gene3D" id="3.60.10.10">
    <property type="entry name" value="Endonuclease/exonuclease/phosphatase"/>
    <property type="match status" value="1"/>
</dbReference>
<keyword evidence="4" id="KW-1185">Reference proteome</keyword>